<dbReference type="SUPFAM" id="SSF52343">
    <property type="entry name" value="Ferredoxin reductase-like, C-terminal NADP-linked domain"/>
    <property type="match status" value="1"/>
</dbReference>
<reference evidence="11 12" key="1">
    <citation type="submission" date="2021-01" db="EMBL/GenBank/DDBJ databases">
        <title>Genomic Encyclopedia of Type Strains, Phase IV (KMG-IV): sequencing the most valuable type-strain genomes for metagenomic binning, comparative biology and taxonomic classification.</title>
        <authorList>
            <person name="Goeker M."/>
        </authorList>
    </citation>
    <scope>NUCLEOTIDE SEQUENCE [LARGE SCALE GENOMIC DNA]</scope>
    <source>
        <strain evidence="11 12">DSM 25879</strain>
    </source>
</reference>
<evidence type="ECO:0000256" key="2">
    <source>
        <dbReference type="ARBA" id="ARBA00022630"/>
    </source>
</evidence>
<dbReference type="InterPro" id="IPR054582">
    <property type="entry name" value="DmmA-like_N"/>
</dbReference>
<dbReference type="CDD" id="cd06185">
    <property type="entry name" value="PDR_like"/>
    <property type="match status" value="1"/>
</dbReference>
<dbReference type="InterPro" id="IPR039261">
    <property type="entry name" value="FNR_nucleotide-bd"/>
</dbReference>
<keyword evidence="12" id="KW-1185">Reference proteome</keyword>
<keyword evidence="3" id="KW-0288">FMN</keyword>
<evidence type="ECO:0000259" key="10">
    <source>
        <dbReference type="PROSITE" id="PS51384"/>
    </source>
</evidence>
<dbReference type="Proteomes" id="UP000737402">
    <property type="component" value="Unassembled WGS sequence"/>
</dbReference>
<keyword evidence="4" id="KW-0001">2Fe-2S</keyword>
<keyword evidence="2" id="KW-0285">Flavoprotein</keyword>
<keyword evidence="5" id="KW-0479">Metal-binding</keyword>
<feature type="domain" description="FAD-binding FR-type" evidence="10">
    <location>
        <begin position="1"/>
        <end position="92"/>
    </location>
</feature>
<evidence type="ECO:0000313" key="12">
    <source>
        <dbReference type="Proteomes" id="UP000737402"/>
    </source>
</evidence>
<dbReference type="Gene3D" id="3.10.20.30">
    <property type="match status" value="1"/>
</dbReference>
<dbReference type="InterPro" id="IPR006058">
    <property type="entry name" value="2Fe2S_fd_BS"/>
</dbReference>
<dbReference type="SUPFAM" id="SSF54292">
    <property type="entry name" value="2Fe-2S ferredoxin-like"/>
    <property type="match status" value="1"/>
</dbReference>
<evidence type="ECO:0000256" key="8">
    <source>
        <dbReference type="ARBA" id="ARBA00023014"/>
    </source>
</evidence>
<dbReference type="Gene3D" id="2.40.30.10">
    <property type="entry name" value="Translation factors"/>
    <property type="match status" value="1"/>
</dbReference>
<feature type="domain" description="2Fe-2S ferredoxin-type" evidence="9">
    <location>
        <begin position="213"/>
        <end position="301"/>
    </location>
</feature>
<sequence length="301" mass="33273">METLTVKSFNLVSLDGKSLPAFSGGAHIKVFLPDSNLIRHYSLISSPDDSGSYKIAVALAANSKGGSLYLHREARVGDVLEISYPKNYFPLSYKARHHVFYAAGIGITPFLSMMADLRSRGKSFELHYAAKSEDKCAFSSFLLEYYAKETHFYFSKLGQRLKGEGLSDHRIGTHVYFCGPDSFISTHIERCKDLGYPASSVHSEHFSPPIIRASSSFIAELSNGISISVPADRSLLDSLHEAGIEVPYSCKMGRCGTCEMRVLEGEVVHQDTFLTEDEKNAHNVIVSCVSRSNTRLRIDLG</sequence>
<accession>A0ABS2NVV6</accession>
<evidence type="ECO:0000256" key="6">
    <source>
        <dbReference type="ARBA" id="ARBA00023002"/>
    </source>
</evidence>
<dbReference type="PANTHER" id="PTHR30212">
    <property type="entry name" value="PROTEIN YIIM"/>
    <property type="match status" value="1"/>
</dbReference>
<evidence type="ECO:0000256" key="3">
    <source>
        <dbReference type="ARBA" id="ARBA00022643"/>
    </source>
</evidence>
<dbReference type="InterPro" id="IPR052353">
    <property type="entry name" value="Benzoxazolinone_Detox_Enz"/>
</dbReference>
<dbReference type="Gene3D" id="3.40.50.80">
    <property type="entry name" value="Nucleotide-binding domain of ferredoxin-NADP reductase (FNR) module"/>
    <property type="match status" value="1"/>
</dbReference>
<protein>
    <submittedName>
        <fullName evidence="11">Ferredoxin-NADP reductase</fullName>
    </submittedName>
</protein>
<evidence type="ECO:0000259" key="9">
    <source>
        <dbReference type="PROSITE" id="PS51085"/>
    </source>
</evidence>
<dbReference type="InterPro" id="IPR017938">
    <property type="entry name" value="Riboflavin_synthase-like_b-brl"/>
</dbReference>
<keyword evidence="8" id="KW-0411">Iron-sulfur</keyword>
<evidence type="ECO:0000256" key="4">
    <source>
        <dbReference type="ARBA" id="ARBA00022714"/>
    </source>
</evidence>
<evidence type="ECO:0000256" key="1">
    <source>
        <dbReference type="ARBA" id="ARBA00001917"/>
    </source>
</evidence>
<evidence type="ECO:0000256" key="7">
    <source>
        <dbReference type="ARBA" id="ARBA00023004"/>
    </source>
</evidence>
<dbReference type="InterPro" id="IPR012675">
    <property type="entry name" value="Beta-grasp_dom_sf"/>
</dbReference>
<dbReference type="PROSITE" id="PS51085">
    <property type="entry name" value="2FE2S_FER_2"/>
    <property type="match status" value="1"/>
</dbReference>
<comment type="caution">
    <text evidence="11">The sequence shown here is derived from an EMBL/GenBank/DDBJ whole genome shotgun (WGS) entry which is preliminary data.</text>
</comment>
<dbReference type="PROSITE" id="PS51384">
    <property type="entry name" value="FAD_FR"/>
    <property type="match status" value="1"/>
</dbReference>
<keyword evidence="6" id="KW-0560">Oxidoreductase</keyword>
<dbReference type="PANTHER" id="PTHR30212:SF2">
    <property type="entry name" value="PROTEIN YIIM"/>
    <property type="match status" value="1"/>
</dbReference>
<organism evidence="11 12">
    <name type="scientific">Sutcliffiella tianshenii</name>
    <dbReference type="NCBI Taxonomy" id="1463404"/>
    <lineage>
        <taxon>Bacteria</taxon>
        <taxon>Bacillati</taxon>
        <taxon>Bacillota</taxon>
        <taxon>Bacilli</taxon>
        <taxon>Bacillales</taxon>
        <taxon>Bacillaceae</taxon>
        <taxon>Sutcliffiella</taxon>
    </lineage>
</organism>
<dbReference type="CDD" id="cd00207">
    <property type="entry name" value="fer2"/>
    <property type="match status" value="1"/>
</dbReference>
<keyword evidence="7" id="KW-0408">Iron</keyword>
<dbReference type="EMBL" id="JAFBED010000001">
    <property type="protein sequence ID" value="MBM7618759.1"/>
    <property type="molecule type" value="Genomic_DNA"/>
</dbReference>
<evidence type="ECO:0000256" key="5">
    <source>
        <dbReference type="ARBA" id="ARBA00022723"/>
    </source>
</evidence>
<dbReference type="Pfam" id="PF00111">
    <property type="entry name" value="Fer2"/>
    <property type="match status" value="1"/>
</dbReference>
<dbReference type="SUPFAM" id="SSF63380">
    <property type="entry name" value="Riboflavin synthase domain-like"/>
    <property type="match status" value="1"/>
</dbReference>
<dbReference type="PROSITE" id="PS00197">
    <property type="entry name" value="2FE2S_FER_1"/>
    <property type="match status" value="1"/>
</dbReference>
<evidence type="ECO:0000313" key="11">
    <source>
        <dbReference type="EMBL" id="MBM7618759.1"/>
    </source>
</evidence>
<gene>
    <name evidence="11" type="ORF">JOC95_000601</name>
</gene>
<name>A0ABS2NVV6_9BACI</name>
<proteinExistence type="predicted"/>
<dbReference type="InterPro" id="IPR001041">
    <property type="entry name" value="2Fe-2S_ferredoxin-type"/>
</dbReference>
<dbReference type="InterPro" id="IPR017927">
    <property type="entry name" value="FAD-bd_FR_type"/>
</dbReference>
<dbReference type="InterPro" id="IPR036010">
    <property type="entry name" value="2Fe-2S_ferredoxin-like_sf"/>
</dbReference>
<comment type="cofactor">
    <cofactor evidence="1">
        <name>FMN</name>
        <dbReference type="ChEBI" id="CHEBI:58210"/>
    </cofactor>
</comment>
<dbReference type="Pfam" id="PF22290">
    <property type="entry name" value="DmmA-like_N"/>
    <property type="match status" value="1"/>
</dbReference>
<dbReference type="PRINTS" id="PR00409">
    <property type="entry name" value="PHDIOXRDTASE"/>
</dbReference>